<dbReference type="InterPro" id="IPR038770">
    <property type="entry name" value="Na+/solute_symporter_sf"/>
</dbReference>
<evidence type="ECO:0000313" key="3">
    <source>
        <dbReference type="Proteomes" id="UP001189429"/>
    </source>
</evidence>
<dbReference type="InterPro" id="IPR016833">
    <property type="entry name" value="Put_Na-Bile_cotransptr"/>
</dbReference>
<dbReference type="EMBL" id="CAUYUJ010019392">
    <property type="protein sequence ID" value="CAK0890775.1"/>
    <property type="molecule type" value="Genomic_DNA"/>
</dbReference>
<evidence type="ECO:0000313" key="2">
    <source>
        <dbReference type="EMBL" id="CAK0890775.1"/>
    </source>
</evidence>
<organism evidence="2 3">
    <name type="scientific">Prorocentrum cordatum</name>
    <dbReference type="NCBI Taxonomy" id="2364126"/>
    <lineage>
        <taxon>Eukaryota</taxon>
        <taxon>Sar</taxon>
        <taxon>Alveolata</taxon>
        <taxon>Dinophyceae</taxon>
        <taxon>Prorocentrales</taxon>
        <taxon>Prorocentraceae</taxon>
        <taxon>Prorocentrum</taxon>
    </lineage>
</organism>
<feature type="transmembrane region" description="Helical" evidence="1">
    <location>
        <begin position="140"/>
        <end position="157"/>
    </location>
</feature>
<proteinExistence type="predicted"/>
<dbReference type="Gene3D" id="1.20.1530.20">
    <property type="match status" value="1"/>
</dbReference>
<keyword evidence="1" id="KW-1133">Transmembrane helix</keyword>
<dbReference type="Pfam" id="PF13593">
    <property type="entry name" value="SBF_like"/>
    <property type="match status" value="1"/>
</dbReference>
<feature type="transmembrane region" description="Helical" evidence="1">
    <location>
        <begin position="169"/>
        <end position="192"/>
    </location>
</feature>
<reference evidence="2" key="1">
    <citation type="submission" date="2023-10" db="EMBL/GenBank/DDBJ databases">
        <authorList>
            <person name="Chen Y."/>
            <person name="Shah S."/>
            <person name="Dougan E. K."/>
            <person name="Thang M."/>
            <person name="Chan C."/>
        </authorList>
    </citation>
    <scope>NUCLEOTIDE SEQUENCE [LARGE SCALE GENOMIC DNA]</scope>
</reference>
<gene>
    <name evidence="2" type="ORF">PCOR1329_LOCUS70880</name>
</gene>
<sequence>MERGTESFDYRQRIFVLFLSPLVGVPILSLGQVTPVNRVLLQGMALFCAVPTTLSSGVAMVGSANGNVALALILTTVTNLLGVFTMPWSMSVIFSGADVEIDGFKMLTSLVIQTLVPLVFGLGLRALQPVEKFAKDKKKILGRCSNCCIFFVVWLNTSASQDKIVHFPLLDLGVVALLAITVHIIYRVSAYLVATAFHFPNKEWVAIVLMCSQKSLPVCVSVMAALPRELQYSTGTMIVPCIMSHFSQLMIDGFLADRWKLDEAGEFEYFKKDYKPLAGGA</sequence>
<dbReference type="Proteomes" id="UP001189429">
    <property type="component" value="Unassembled WGS sequence"/>
</dbReference>
<name>A0ABN9WVB0_9DINO</name>
<dbReference type="PANTHER" id="PTHR18640">
    <property type="entry name" value="SOLUTE CARRIER FAMILY 10 MEMBER 7"/>
    <property type="match status" value="1"/>
</dbReference>
<protein>
    <recommendedName>
        <fullName evidence="4">Sodium/bile acid cotransporter</fullName>
    </recommendedName>
</protein>
<feature type="transmembrane region" description="Helical" evidence="1">
    <location>
        <begin position="39"/>
        <end position="61"/>
    </location>
</feature>
<comment type="caution">
    <text evidence="2">The sequence shown here is derived from an EMBL/GenBank/DDBJ whole genome shotgun (WGS) entry which is preliminary data.</text>
</comment>
<accession>A0ABN9WVB0</accession>
<keyword evidence="1" id="KW-0812">Transmembrane</keyword>
<feature type="transmembrane region" description="Helical" evidence="1">
    <location>
        <begin position="110"/>
        <end position="128"/>
    </location>
</feature>
<feature type="transmembrane region" description="Helical" evidence="1">
    <location>
        <begin position="68"/>
        <end position="90"/>
    </location>
</feature>
<evidence type="ECO:0000256" key="1">
    <source>
        <dbReference type="SAM" id="Phobius"/>
    </source>
</evidence>
<feature type="transmembrane region" description="Helical" evidence="1">
    <location>
        <begin position="12"/>
        <end position="33"/>
    </location>
</feature>
<evidence type="ECO:0008006" key="4">
    <source>
        <dbReference type="Google" id="ProtNLM"/>
    </source>
</evidence>
<dbReference type="PANTHER" id="PTHR18640:SF10">
    <property type="entry name" value="SODIUM_METABOLITE COTRANSPORTER BASS4, CHLOROPLASTIC-RELATED"/>
    <property type="match status" value="1"/>
</dbReference>
<keyword evidence="3" id="KW-1185">Reference proteome</keyword>
<keyword evidence="1" id="KW-0472">Membrane</keyword>